<evidence type="ECO:0000313" key="3">
    <source>
        <dbReference type="Proteomes" id="UP000734854"/>
    </source>
</evidence>
<dbReference type="PANTHER" id="PTHR37379">
    <property type="entry name" value="OS01G0220500 PROTEIN"/>
    <property type="match status" value="1"/>
</dbReference>
<protein>
    <submittedName>
        <fullName evidence="2">Uncharacterized protein</fullName>
    </submittedName>
</protein>
<dbReference type="Proteomes" id="UP000734854">
    <property type="component" value="Unassembled WGS sequence"/>
</dbReference>
<feature type="compositionally biased region" description="Basic residues" evidence="1">
    <location>
        <begin position="279"/>
        <end position="288"/>
    </location>
</feature>
<reference evidence="2 3" key="1">
    <citation type="submission" date="2020-08" db="EMBL/GenBank/DDBJ databases">
        <title>Plant Genome Project.</title>
        <authorList>
            <person name="Zhang R.-G."/>
        </authorList>
    </citation>
    <scope>NUCLEOTIDE SEQUENCE [LARGE SCALE GENOMIC DNA]</scope>
    <source>
        <tissue evidence="2">Rhizome</tissue>
    </source>
</reference>
<keyword evidence="3" id="KW-1185">Reference proteome</keyword>
<evidence type="ECO:0000313" key="2">
    <source>
        <dbReference type="EMBL" id="KAG6483352.1"/>
    </source>
</evidence>
<name>A0A8J5FA66_ZINOF</name>
<gene>
    <name evidence="2" type="ORF">ZIOFF_059996</name>
</gene>
<evidence type="ECO:0000256" key="1">
    <source>
        <dbReference type="SAM" id="MobiDB-lite"/>
    </source>
</evidence>
<comment type="caution">
    <text evidence="2">The sequence shown here is derived from an EMBL/GenBank/DDBJ whole genome shotgun (WGS) entry which is preliminary data.</text>
</comment>
<feature type="region of interest" description="Disordered" evidence="1">
    <location>
        <begin position="233"/>
        <end position="321"/>
    </location>
</feature>
<feature type="compositionally biased region" description="Basic and acidic residues" evidence="1">
    <location>
        <begin position="233"/>
        <end position="259"/>
    </location>
</feature>
<feature type="compositionally biased region" description="Acidic residues" evidence="1">
    <location>
        <begin position="292"/>
        <end position="305"/>
    </location>
</feature>
<sequence>MGTSEGMGDQKPELCFVIMNFNPQSKERMRKFDTYLSNKHDQLLAELLQPDTFKKKSSLAIVDGFSVLMTEQQIAVISLLFLFSDAARFPNTVDDNMVVSRDALDTSAVALLQPPEKQEAGTEPNETAALVLRPVGNKENETESSLPSGKKEKEKETSVSLPEHSFEDLRLFRPCHPRRHRHRFRGVDVVPLTFGDDVTSSRNLGEEVGDSTEEAVKHTVTVTSTREVAVHEEMVNRDAVEGDQDATKESRAQKVKEVKTTPTKIILPESNKDREDGGRKKKEPKKKKDQQDSDSDSDSDDEMEMEMEKEMKKRKRKKEKKGGWWKWFWGLWD</sequence>
<dbReference type="EMBL" id="JACMSC010000016">
    <property type="protein sequence ID" value="KAG6483352.1"/>
    <property type="molecule type" value="Genomic_DNA"/>
</dbReference>
<dbReference type="AlphaFoldDB" id="A0A8J5FA66"/>
<proteinExistence type="predicted"/>
<feature type="region of interest" description="Disordered" evidence="1">
    <location>
        <begin position="114"/>
        <end position="161"/>
    </location>
</feature>
<organism evidence="2 3">
    <name type="scientific">Zingiber officinale</name>
    <name type="common">Ginger</name>
    <name type="synonym">Amomum zingiber</name>
    <dbReference type="NCBI Taxonomy" id="94328"/>
    <lineage>
        <taxon>Eukaryota</taxon>
        <taxon>Viridiplantae</taxon>
        <taxon>Streptophyta</taxon>
        <taxon>Embryophyta</taxon>
        <taxon>Tracheophyta</taxon>
        <taxon>Spermatophyta</taxon>
        <taxon>Magnoliopsida</taxon>
        <taxon>Liliopsida</taxon>
        <taxon>Zingiberales</taxon>
        <taxon>Zingiberaceae</taxon>
        <taxon>Zingiber</taxon>
    </lineage>
</organism>
<accession>A0A8J5FA66</accession>
<dbReference type="PANTHER" id="PTHR37379:SF1">
    <property type="entry name" value="OS01G0220500 PROTEIN"/>
    <property type="match status" value="1"/>
</dbReference>